<evidence type="ECO:0000313" key="3">
    <source>
        <dbReference type="Proteomes" id="UP000001192"/>
    </source>
</evidence>
<name>B2JRV2_PARP8</name>
<dbReference type="InterPro" id="IPR018968">
    <property type="entry name" value="Phasin"/>
</dbReference>
<dbReference type="KEGG" id="bph:Bphy_4762"/>
<sequence>MTSWHHVQLHAAPCNTAAPAAVRREPRREWRLRQRSKKCCPPTVEESNMSQSVIALPGADHDRASDRAAWVAAEMNDLAELYIRTVERITELNSRAIQTAIDEQRVVALEAASERSPLGAWRLQTGYALAGTAKVVAWWRHASEIVLGAAAEAVAAAENRANSHFMALSSALEDTVSGVGSTVLTGDPAPAVSGVKKAVQIVDTDGKVVSPPRSR</sequence>
<dbReference type="NCBIfam" id="TIGR01841">
    <property type="entry name" value="phasin"/>
    <property type="match status" value="1"/>
</dbReference>
<dbReference type="AlphaFoldDB" id="B2JRV2"/>
<organism evidence="2 3">
    <name type="scientific">Paraburkholderia phymatum (strain DSM 17167 / CIP 108236 / LMG 21445 / STM815)</name>
    <name type="common">Burkholderia phymatum</name>
    <dbReference type="NCBI Taxonomy" id="391038"/>
    <lineage>
        <taxon>Bacteria</taxon>
        <taxon>Pseudomonadati</taxon>
        <taxon>Pseudomonadota</taxon>
        <taxon>Betaproteobacteria</taxon>
        <taxon>Burkholderiales</taxon>
        <taxon>Burkholderiaceae</taxon>
        <taxon>Paraburkholderia</taxon>
    </lineage>
</organism>
<protein>
    <submittedName>
        <fullName evidence="2">Phasin family protein</fullName>
    </submittedName>
</protein>
<proteinExistence type="predicted"/>
<dbReference type="Pfam" id="PF09361">
    <property type="entry name" value="Phasin_2"/>
    <property type="match status" value="1"/>
</dbReference>
<dbReference type="STRING" id="391038.Bphy_4762"/>
<evidence type="ECO:0000313" key="2">
    <source>
        <dbReference type="EMBL" id="ACC73871.1"/>
    </source>
</evidence>
<dbReference type="Proteomes" id="UP000001192">
    <property type="component" value="Chromosome 2"/>
</dbReference>
<dbReference type="InterPro" id="IPR010127">
    <property type="entry name" value="Phasin_subfam-1"/>
</dbReference>
<evidence type="ECO:0000259" key="1">
    <source>
        <dbReference type="Pfam" id="PF09361"/>
    </source>
</evidence>
<feature type="domain" description="Phasin" evidence="1">
    <location>
        <begin position="74"/>
        <end position="160"/>
    </location>
</feature>
<dbReference type="eggNOG" id="ENOG50317AU">
    <property type="taxonomic scope" value="Bacteria"/>
</dbReference>
<reference evidence="3" key="1">
    <citation type="journal article" date="2014" name="Stand. Genomic Sci.">
        <title>Complete genome sequence of Burkholderia phymatum STM815(T), a broad host range and efficient nitrogen-fixing symbiont of Mimosa species.</title>
        <authorList>
            <person name="Moulin L."/>
            <person name="Klonowska A."/>
            <person name="Caroline B."/>
            <person name="Booth K."/>
            <person name="Vriezen J.A."/>
            <person name="Melkonian R."/>
            <person name="James E.K."/>
            <person name="Young J.P."/>
            <person name="Bena G."/>
            <person name="Hauser L."/>
            <person name="Land M."/>
            <person name="Kyrpides N."/>
            <person name="Bruce D."/>
            <person name="Chain P."/>
            <person name="Copeland A."/>
            <person name="Pitluck S."/>
            <person name="Woyke T."/>
            <person name="Lizotte-Waniewski M."/>
            <person name="Bristow J."/>
            <person name="Riley M."/>
        </authorList>
    </citation>
    <scope>NUCLEOTIDE SEQUENCE [LARGE SCALE GENOMIC DNA]</scope>
    <source>
        <strain evidence="3">DSM 17167 / CIP 108236 / LMG 21445 / STM815</strain>
    </source>
</reference>
<keyword evidence="3" id="KW-1185">Reference proteome</keyword>
<accession>B2JRV2</accession>
<dbReference type="HOGENOM" id="CLU_111470_0_0_4"/>
<dbReference type="EMBL" id="CP001044">
    <property type="protein sequence ID" value="ACC73871.1"/>
    <property type="molecule type" value="Genomic_DNA"/>
</dbReference>
<gene>
    <name evidence="2" type="ordered locus">Bphy_4762</name>
</gene>